<evidence type="ECO:0000313" key="2">
    <source>
        <dbReference type="Proteomes" id="UP001058074"/>
    </source>
</evidence>
<organism evidence="1 2">
    <name type="scientific">Inconstantimicrobium mannanitabidum</name>
    <dbReference type="NCBI Taxonomy" id="1604901"/>
    <lineage>
        <taxon>Bacteria</taxon>
        <taxon>Bacillati</taxon>
        <taxon>Bacillota</taxon>
        <taxon>Clostridia</taxon>
        <taxon>Eubacteriales</taxon>
        <taxon>Clostridiaceae</taxon>
        <taxon>Inconstantimicrobium</taxon>
    </lineage>
</organism>
<accession>A0ACB5RHY7</accession>
<name>A0ACB5RHY7_9CLOT</name>
<evidence type="ECO:0000313" key="1">
    <source>
        <dbReference type="EMBL" id="GKX68726.1"/>
    </source>
</evidence>
<sequence length="513" mass="56609">MKTQSLIKGSLILGLAGIFTRFLGLFFRWPLIMLIGDEGVGYYQMSYPLYMFFVAFASGIPVAVSKIVSERIAVGDIEGAFEANKSSMKFMLIFGTSMSLLLFLGAPYIVKILKWDPKSYYSLIGISFAPIAVSVMMVLRGFFQGFQNMNYTAVSQIIEQIGRVIIGVGFAVLFFNKGIQYSAGGAAFGAAAGGILGSGYLIYKYKKIKKEYNLKTVKKNIAIMDRFLNIAVPIAVGASVGAVMSLIDSVLVPQELLKAGLDYVTSTILYAQLTGKANVLINIPLTLSMALSVSLIPVISSNHAVKNNIEVNNKISLAMKFSAVIAIPCFLGYYFMAEPIMKLIFPGKYDGFIILKYLSISIPFIIFAQTTTAILQALDYLKVPVINMLIGCMVKIIFTSMLVPIKSINIYGAVIASILAYVVAAILNLIFLYIKTEYRCNIFENLIKPSLAAVIMILSVLFVYMKLIFITRNSIVATLISIFVGIIIYVLLLILLGVFDYDFLKERYLKRNK</sequence>
<proteinExistence type="predicted"/>
<protein>
    <submittedName>
        <fullName evidence="1">Stage V sporulation protein B</fullName>
    </submittedName>
</protein>
<dbReference type="Proteomes" id="UP001058074">
    <property type="component" value="Unassembled WGS sequence"/>
</dbReference>
<dbReference type="EMBL" id="BROD01000001">
    <property type="protein sequence ID" value="GKX68726.1"/>
    <property type="molecule type" value="Genomic_DNA"/>
</dbReference>
<gene>
    <name evidence="1" type="primary">spoIIIF</name>
    <name evidence="1" type="ORF">rsdtw13_39840</name>
</gene>
<comment type="caution">
    <text evidence="1">The sequence shown here is derived from an EMBL/GenBank/DDBJ whole genome shotgun (WGS) entry which is preliminary data.</text>
</comment>
<keyword evidence="2" id="KW-1185">Reference proteome</keyword>
<reference evidence="1" key="1">
    <citation type="journal article" date="2025" name="Int. J. Syst. Evol. Microbiol.">
        <title>Inconstantimicrobium mannanitabidum sp. nov., a novel member of the family Clostridiaceae isolated from anoxic soil under the treatment of reductive soil disinfestation.</title>
        <authorList>
            <person name="Ueki A."/>
            <person name="Tonouchi A."/>
            <person name="Honma S."/>
            <person name="Kaku N."/>
            <person name="Ueki K."/>
        </authorList>
    </citation>
    <scope>NUCLEOTIDE SEQUENCE</scope>
    <source>
        <strain evidence="1">TW13</strain>
    </source>
</reference>